<dbReference type="InterPro" id="IPR018062">
    <property type="entry name" value="HTH_AraC-typ_CS"/>
</dbReference>
<evidence type="ECO:0000256" key="4">
    <source>
        <dbReference type="ARBA" id="ARBA00022989"/>
    </source>
</evidence>
<keyword evidence="4 9" id="KW-1133">Transmembrane helix</keyword>
<evidence type="ECO:0000256" key="1">
    <source>
        <dbReference type="ARBA" id="ARBA00004651"/>
    </source>
</evidence>
<keyword evidence="12" id="KW-1185">Reference proteome</keyword>
<dbReference type="Gene3D" id="3.30.450.20">
    <property type="entry name" value="PAS domain"/>
    <property type="match status" value="1"/>
</dbReference>
<dbReference type="InterPro" id="IPR018060">
    <property type="entry name" value="HTH_AraC"/>
</dbReference>
<keyword evidence="5" id="KW-0805">Transcription regulation</keyword>
<evidence type="ECO:0000313" key="12">
    <source>
        <dbReference type="Proteomes" id="UP000186666"/>
    </source>
</evidence>
<keyword evidence="3 9" id="KW-0812">Transmembrane</keyword>
<dbReference type="PANTHER" id="PTHR43280">
    <property type="entry name" value="ARAC-FAMILY TRANSCRIPTIONAL REGULATOR"/>
    <property type="match status" value="1"/>
</dbReference>
<comment type="caution">
    <text evidence="11">The sequence shown here is derived from an EMBL/GenBank/DDBJ whole genome shotgun (WGS) entry which is preliminary data.</text>
</comment>
<dbReference type="InterPro" id="IPR020449">
    <property type="entry name" value="Tscrpt_reg_AraC-type_HTH"/>
</dbReference>
<organism evidence="11 12">
    <name type="scientific">Paenibacillus macquariensis</name>
    <dbReference type="NCBI Taxonomy" id="948756"/>
    <lineage>
        <taxon>Bacteria</taxon>
        <taxon>Bacillati</taxon>
        <taxon>Bacillota</taxon>
        <taxon>Bacilli</taxon>
        <taxon>Bacillales</taxon>
        <taxon>Paenibacillaceae</taxon>
        <taxon>Paenibacillus</taxon>
    </lineage>
</organism>
<evidence type="ECO:0000256" key="9">
    <source>
        <dbReference type="SAM" id="Phobius"/>
    </source>
</evidence>
<evidence type="ECO:0000256" key="8">
    <source>
        <dbReference type="ARBA" id="ARBA00023163"/>
    </source>
</evidence>
<dbReference type="PANTHER" id="PTHR43280:SF28">
    <property type="entry name" value="HTH-TYPE TRANSCRIPTIONAL ACTIVATOR RHAS"/>
    <property type="match status" value="1"/>
</dbReference>
<feature type="transmembrane region" description="Helical" evidence="9">
    <location>
        <begin position="33"/>
        <end position="52"/>
    </location>
</feature>
<dbReference type="InterPro" id="IPR033479">
    <property type="entry name" value="dCache_1"/>
</dbReference>
<evidence type="ECO:0000256" key="5">
    <source>
        <dbReference type="ARBA" id="ARBA00023015"/>
    </source>
</evidence>
<dbReference type="CDD" id="cd12912">
    <property type="entry name" value="PDC2_MCP_like"/>
    <property type="match status" value="1"/>
</dbReference>
<evidence type="ECO:0000256" key="3">
    <source>
        <dbReference type="ARBA" id="ARBA00022692"/>
    </source>
</evidence>
<keyword evidence="8" id="KW-0804">Transcription</keyword>
<dbReference type="SMART" id="SM00342">
    <property type="entry name" value="HTH_ARAC"/>
    <property type="match status" value="1"/>
</dbReference>
<dbReference type="InterPro" id="IPR009057">
    <property type="entry name" value="Homeodomain-like_sf"/>
</dbReference>
<comment type="subcellular location">
    <subcellularLocation>
        <location evidence="1">Cell membrane</location>
        <topology evidence="1">Multi-pass membrane protein</topology>
    </subcellularLocation>
</comment>
<evidence type="ECO:0000256" key="2">
    <source>
        <dbReference type="ARBA" id="ARBA00022475"/>
    </source>
</evidence>
<reference evidence="11 12" key="1">
    <citation type="submission" date="2017-01" db="EMBL/GenBank/DDBJ databases">
        <authorList>
            <person name="Varghese N."/>
            <person name="Submissions S."/>
        </authorList>
    </citation>
    <scope>NUCLEOTIDE SEQUENCE [LARGE SCALE GENOMIC DNA]</scope>
    <source>
        <strain evidence="11 12">ATCC 23464</strain>
    </source>
</reference>
<dbReference type="EMBL" id="FTNK01000004">
    <property type="protein sequence ID" value="SIQ87277.1"/>
    <property type="molecule type" value="Genomic_DNA"/>
</dbReference>
<dbReference type="Gene3D" id="1.10.10.60">
    <property type="entry name" value="Homeodomain-like"/>
    <property type="match status" value="2"/>
</dbReference>
<evidence type="ECO:0000256" key="6">
    <source>
        <dbReference type="ARBA" id="ARBA00023125"/>
    </source>
</evidence>
<gene>
    <name evidence="11" type="ORF">SAMN05421578_104430</name>
</gene>
<dbReference type="PRINTS" id="PR00032">
    <property type="entry name" value="HTHARAC"/>
</dbReference>
<sequence length="798" mass="91750">MIMILGRNYSSYLQEDTFGGITRMKFSLSTKVMLIYGSVLLVIITLTFGLSYTGTVGKLGNDLNDTNLALLKQVDQKIEVAFRQTEKDLLTLMNELEFVYFMYDSYMDEGQRYSNFYGLNTKLRNFINTNPQFSSIFVYSSVSDHMLTDKAYMKDAPLVHNWLDDYLDMPEYFKWLTTHQVWDGNGNQDVITLMRSYPAISSPGYRKGMVAVNINEKVIYDMVNAVYEDSNMGHMFIIDRDGNIVTHDDKTQIYRNIKELPHIKSVLAKQGSGTFTGELDGVRQSIFYRDSNYTGWKLISIVPESQIYEPIRVTRNLLIALAGGMILLALVVLFYVSRWTFKPLQQLVGKMSGTYTFNQTEEHTDVGLTYLERVFDQLLLDREHLQQHVRDSKPVLKWRIMMDMLVGYRTDYLAVLHHLEFVGVHLFPDRFLVCTAEVNKEGIVLGSQDETLYTYAFCNVAEELINVENAGIAIDVGGGRAAVILSFAEGDAEQNHLRALAIMELIIDMMKKQFDLVVTVGVGRGYSEMKDIPKSYDESQKALHYKMVFGQHSVISIEDLQPLDSQDYYRLIRMADRITDALKITDLVKLQEYVHETFCEAIDRNLSPDLIRQLSFDLIIKSVQSVGSTGIDQKESMSQLENIYELINRSGNLREMERIVFQFLEVLATQIKAKRSQRGSNETIERILLYIGDHFHENDLSLDRLAQEFHLSSTYISKQFKEYTESNFIDYLIGIRMNASQKHLAAKDMKVNEISEAVGYQNTRSFLRTFKKYTGMTPIEYRNQSQAGDKNESGTHYD</sequence>
<dbReference type="SUPFAM" id="SSF46689">
    <property type="entry name" value="Homeodomain-like"/>
    <property type="match status" value="1"/>
</dbReference>
<dbReference type="Proteomes" id="UP000186666">
    <property type="component" value="Unassembled WGS sequence"/>
</dbReference>
<dbReference type="Pfam" id="PF02743">
    <property type="entry name" value="dCache_1"/>
    <property type="match status" value="1"/>
</dbReference>
<keyword evidence="2" id="KW-1003">Cell membrane</keyword>
<feature type="domain" description="HTH araC/xylS-type" evidence="10">
    <location>
        <begin position="685"/>
        <end position="784"/>
    </location>
</feature>
<evidence type="ECO:0000313" key="11">
    <source>
        <dbReference type="EMBL" id="SIQ87277.1"/>
    </source>
</evidence>
<feature type="transmembrane region" description="Helical" evidence="9">
    <location>
        <begin position="317"/>
        <end position="336"/>
    </location>
</feature>
<name>A0ABY1JW73_9BACL</name>
<dbReference type="InterPro" id="IPR041522">
    <property type="entry name" value="CdaR_GGDEF"/>
</dbReference>
<dbReference type="Pfam" id="PF17853">
    <property type="entry name" value="GGDEF_2"/>
    <property type="match status" value="1"/>
</dbReference>
<proteinExistence type="predicted"/>
<evidence type="ECO:0000259" key="10">
    <source>
        <dbReference type="PROSITE" id="PS01124"/>
    </source>
</evidence>
<dbReference type="PROSITE" id="PS01124">
    <property type="entry name" value="HTH_ARAC_FAMILY_2"/>
    <property type="match status" value="1"/>
</dbReference>
<evidence type="ECO:0000256" key="7">
    <source>
        <dbReference type="ARBA" id="ARBA00023136"/>
    </source>
</evidence>
<keyword evidence="7 9" id="KW-0472">Membrane</keyword>
<dbReference type="Pfam" id="PF12833">
    <property type="entry name" value="HTH_18"/>
    <property type="match status" value="1"/>
</dbReference>
<accession>A0ABY1JW73</accession>
<protein>
    <submittedName>
        <fullName evidence="11">Helix-turn-helix domain-containing protein</fullName>
    </submittedName>
</protein>
<keyword evidence="6" id="KW-0238">DNA-binding</keyword>
<dbReference type="PROSITE" id="PS00041">
    <property type="entry name" value="HTH_ARAC_FAMILY_1"/>
    <property type="match status" value="1"/>
</dbReference>